<dbReference type="GO" id="GO:0016787">
    <property type="term" value="F:hydrolase activity"/>
    <property type="evidence" value="ECO:0007669"/>
    <property type="project" value="UniProtKB-KW"/>
</dbReference>
<evidence type="ECO:0000313" key="2">
    <source>
        <dbReference type="EMBL" id="SHI92686.1"/>
    </source>
</evidence>
<keyword evidence="3" id="KW-1185">Reference proteome</keyword>
<dbReference type="RefSeq" id="WP_073048824.1">
    <property type="nucleotide sequence ID" value="NZ_FQZL01000008.1"/>
</dbReference>
<dbReference type="Proteomes" id="UP000184052">
    <property type="component" value="Unassembled WGS sequence"/>
</dbReference>
<dbReference type="OrthoDB" id="8244441at2"/>
<protein>
    <submittedName>
        <fullName evidence="2">Amidohydrolase</fullName>
    </submittedName>
</protein>
<dbReference type="STRING" id="1121476.SAMN02745751_01353"/>
<dbReference type="PANTHER" id="PTHR43383">
    <property type="entry name" value="NODULIN 6"/>
    <property type="match status" value="1"/>
</dbReference>
<dbReference type="Gene3D" id="3.20.20.140">
    <property type="entry name" value="Metal-dependent hydrolases"/>
    <property type="match status" value="1"/>
</dbReference>
<accession>A0A1M6F4U7</accession>
<dbReference type="InterPro" id="IPR006680">
    <property type="entry name" value="Amidohydro-rel"/>
</dbReference>
<dbReference type="PANTHER" id="PTHR43383:SF2">
    <property type="entry name" value="AMIDOHYDROLASE 2 FAMILY PROTEIN"/>
    <property type="match status" value="1"/>
</dbReference>
<evidence type="ECO:0000259" key="1">
    <source>
        <dbReference type="Pfam" id="PF04909"/>
    </source>
</evidence>
<name>A0A1M6F4U7_9FIRM</name>
<dbReference type="EMBL" id="FQZL01000008">
    <property type="protein sequence ID" value="SHI92686.1"/>
    <property type="molecule type" value="Genomic_DNA"/>
</dbReference>
<dbReference type="AlphaFoldDB" id="A0A1M6F4U7"/>
<keyword evidence="2" id="KW-0378">Hydrolase</keyword>
<gene>
    <name evidence="2" type="ORF">SAMN02745751_01353</name>
</gene>
<dbReference type="Pfam" id="PF04909">
    <property type="entry name" value="Amidohydro_2"/>
    <property type="match status" value="1"/>
</dbReference>
<evidence type="ECO:0000313" key="3">
    <source>
        <dbReference type="Proteomes" id="UP000184052"/>
    </source>
</evidence>
<dbReference type="InterPro" id="IPR032466">
    <property type="entry name" value="Metal_Hydrolase"/>
</dbReference>
<proteinExistence type="predicted"/>
<organism evidence="2 3">
    <name type="scientific">Dethiosulfatibacter aminovorans DSM 17477</name>
    <dbReference type="NCBI Taxonomy" id="1121476"/>
    <lineage>
        <taxon>Bacteria</taxon>
        <taxon>Bacillati</taxon>
        <taxon>Bacillota</taxon>
        <taxon>Tissierellia</taxon>
        <taxon>Dethiosulfatibacter</taxon>
    </lineage>
</organism>
<reference evidence="2 3" key="1">
    <citation type="submission" date="2016-11" db="EMBL/GenBank/DDBJ databases">
        <authorList>
            <person name="Jaros S."/>
            <person name="Januszkiewicz K."/>
            <person name="Wedrychowicz H."/>
        </authorList>
    </citation>
    <scope>NUCLEOTIDE SEQUENCE [LARGE SCALE GENOMIC DNA]</scope>
    <source>
        <strain evidence="2 3">DSM 17477</strain>
    </source>
</reference>
<feature type="domain" description="Amidohydrolase-related" evidence="1">
    <location>
        <begin position="216"/>
        <end position="382"/>
    </location>
</feature>
<sequence length="382" mass="44595">MNRIDLREFKTVDNHCHLYLPSKEDQPFERYWNFTFDDFPLEDCKSMLIYKSAIGEMARLFGIDSIDDEKSVIEKRNEMFKSNPTKYWEMLAEDAKMDKLIIDTGYPYEPVHGYSITPEEFMDINPTNAQHINLRIEVYYHQYVEEGLAFEETVDKTMADLERDIERYDAVSLKSVAGYFTGLGFEVLEKEEAKKMYYEYLKDKTNKVAEKGVRDYMLLMGLEICLKHNLPMQIHCGFGNGPIMDLRRSNPLMLFDIITHPHYGKVKKVICHCGYPYVAETGYLASQYKNVWADISAITPFASIGADSRLVQLFEMAPLNKVMFGTDGHNIPELYWFGTVYFKQRLANVLDKLVEDNVMSENYAYNIAERILSKNAEEFYRL</sequence>
<dbReference type="SUPFAM" id="SSF51556">
    <property type="entry name" value="Metallo-dependent hydrolases"/>
    <property type="match status" value="1"/>
</dbReference>